<evidence type="ECO:0000313" key="1">
    <source>
        <dbReference type="EMBL" id="KAK3195852.1"/>
    </source>
</evidence>
<dbReference type="EMBL" id="JANJYJ010000008">
    <property type="protein sequence ID" value="KAK3195852.1"/>
    <property type="molecule type" value="Genomic_DNA"/>
</dbReference>
<proteinExistence type="predicted"/>
<reference evidence="1" key="1">
    <citation type="journal article" date="2023" name="Plant J.">
        <title>Genome sequences and population genomics provide insights into the demographic history, inbreeding, and mutation load of two 'living fossil' tree species of Dipteronia.</title>
        <authorList>
            <person name="Feng Y."/>
            <person name="Comes H.P."/>
            <person name="Chen J."/>
            <person name="Zhu S."/>
            <person name="Lu R."/>
            <person name="Zhang X."/>
            <person name="Li P."/>
            <person name="Qiu J."/>
            <person name="Olsen K.M."/>
            <person name="Qiu Y."/>
        </authorList>
    </citation>
    <scope>NUCLEOTIDE SEQUENCE</scope>
    <source>
        <strain evidence="1">NBL</strain>
    </source>
</reference>
<comment type="caution">
    <text evidence="1">The sequence shown here is derived from an EMBL/GenBank/DDBJ whole genome shotgun (WGS) entry which is preliminary data.</text>
</comment>
<gene>
    <name evidence="1" type="ORF">Dsin_027162</name>
</gene>
<accession>A0AAD9ZZJ9</accession>
<organism evidence="1 2">
    <name type="scientific">Dipteronia sinensis</name>
    <dbReference type="NCBI Taxonomy" id="43782"/>
    <lineage>
        <taxon>Eukaryota</taxon>
        <taxon>Viridiplantae</taxon>
        <taxon>Streptophyta</taxon>
        <taxon>Embryophyta</taxon>
        <taxon>Tracheophyta</taxon>
        <taxon>Spermatophyta</taxon>
        <taxon>Magnoliopsida</taxon>
        <taxon>eudicotyledons</taxon>
        <taxon>Gunneridae</taxon>
        <taxon>Pentapetalae</taxon>
        <taxon>rosids</taxon>
        <taxon>malvids</taxon>
        <taxon>Sapindales</taxon>
        <taxon>Sapindaceae</taxon>
        <taxon>Hippocastanoideae</taxon>
        <taxon>Acereae</taxon>
        <taxon>Dipteronia</taxon>
    </lineage>
</organism>
<protein>
    <submittedName>
        <fullName evidence="1">Uncharacterized protein</fullName>
    </submittedName>
</protein>
<evidence type="ECO:0000313" key="2">
    <source>
        <dbReference type="Proteomes" id="UP001281410"/>
    </source>
</evidence>
<dbReference type="Proteomes" id="UP001281410">
    <property type="component" value="Unassembled WGS sequence"/>
</dbReference>
<name>A0AAD9ZZJ9_9ROSI</name>
<sequence>MAMAHLDYSRIYFTRKFKEKKKIFQAKEGSAVTLSKQLDRLCDLVDGKNDESSIAKVIEMLRGILAIKRRSELFMKAIRLFLKKENREAFIALKDHDLQIMFLEQA</sequence>
<keyword evidence="2" id="KW-1185">Reference proteome</keyword>
<dbReference type="AlphaFoldDB" id="A0AAD9ZZJ9"/>